<dbReference type="RefSeq" id="WP_015934100.1">
    <property type="nucleotide sequence ID" value="NC_011892.1"/>
</dbReference>
<organism evidence="1 2">
    <name type="scientific">Methylobacterium nodulans (strain LMG 21967 / CNCM I-2342 / ORS 2060)</name>
    <dbReference type="NCBI Taxonomy" id="460265"/>
    <lineage>
        <taxon>Bacteria</taxon>
        <taxon>Pseudomonadati</taxon>
        <taxon>Pseudomonadota</taxon>
        <taxon>Alphaproteobacteria</taxon>
        <taxon>Hyphomicrobiales</taxon>
        <taxon>Methylobacteriaceae</taxon>
        <taxon>Methylobacterium</taxon>
    </lineage>
</organism>
<dbReference type="SUPFAM" id="SSF81296">
    <property type="entry name" value="E set domains"/>
    <property type="match status" value="1"/>
</dbReference>
<keyword evidence="1" id="KW-0614">Plasmid</keyword>
<dbReference type="Proteomes" id="UP000008207">
    <property type="component" value="Plasmid pMNOD01"/>
</dbReference>
<dbReference type="KEGG" id="mno:Mnod_8448"/>
<protein>
    <submittedName>
        <fullName evidence="1">Putative molybdenum-binding oxidoreductase</fullName>
    </submittedName>
</protein>
<dbReference type="EMBL" id="CP001350">
    <property type="protein sequence ID" value="ACL62561.1"/>
    <property type="molecule type" value="Genomic_DNA"/>
</dbReference>
<evidence type="ECO:0000313" key="1">
    <source>
        <dbReference type="EMBL" id="ACL62561.1"/>
    </source>
</evidence>
<dbReference type="InterPro" id="IPR014756">
    <property type="entry name" value="Ig_E-set"/>
</dbReference>
<name>B8IVX1_METNO</name>
<evidence type="ECO:0000313" key="2">
    <source>
        <dbReference type="Proteomes" id="UP000008207"/>
    </source>
</evidence>
<dbReference type="AlphaFoldDB" id="B8IVX1"/>
<geneLocation type="plasmid" evidence="1 2">
    <name>pMNOD01</name>
</geneLocation>
<keyword evidence="2" id="KW-1185">Reference proteome</keyword>
<accession>B8IVX1</accession>
<dbReference type="Gene3D" id="2.60.40.650">
    <property type="match status" value="1"/>
</dbReference>
<proteinExistence type="predicted"/>
<gene>
    <name evidence="1" type="ordered locus">Mnod_8448</name>
</gene>
<sequence length="71" mass="7526">MSGDGGRTWTGAALAPRNGHGWRERSCALAFASDGPVTLMCRATDAAFRTQPMGGLRNEVHRVPVTVSRVG</sequence>
<reference evidence="2" key="1">
    <citation type="submission" date="2009-01" db="EMBL/GenBank/DDBJ databases">
        <title>Complete sequence of plasmid 1 of Methylobacterium nodulans ORS 2060.</title>
        <authorList>
            <consortium name="US DOE Joint Genome Institute"/>
            <person name="Lucas S."/>
            <person name="Copeland A."/>
            <person name="Lapidus A."/>
            <person name="Glavina del Rio T."/>
            <person name="Dalin E."/>
            <person name="Tice H."/>
            <person name="Bruce D."/>
            <person name="Goodwin L."/>
            <person name="Pitluck S."/>
            <person name="Sims D."/>
            <person name="Brettin T."/>
            <person name="Detter J.C."/>
            <person name="Han C."/>
            <person name="Larimer F."/>
            <person name="Land M."/>
            <person name="Hauser L."/>
            <person name="Kyrpides N."/>
            <person name="Ivanova N."/>
            <person name="Marx C.J."/>
            <person name="Richardson P."/>
        </authorList>
    </citation>
    <scope>NUCLEOTIDE SEQUENCE [LARGE SCALE GENOMIC DNA]</scope>
    <source>
        <strain evidence="2">LMG 21967 / CNCM I-2342 / ORS 2060</strain>
        <plasmid evidence="2">Plasmid pMNOD01</plasmid>
    </source>
</reference>
<dbReference type="HOGENOM" id="CLU_2735426_0_0_5"/>